<dbReference type="Pfam" id="PF01255">
    <property type="entry name" value="Prenyltransf"/>
    <property type="match status" value="1"/>
</dbReference>
<evidence type="ECO:0000313" key="8">
    <source>
        <dbReference type="Proteomes" id="UP001500879"/>
    </source>
</evidence>
<feature type="active site" evidence="5">
    <location>
        <position position="151"/>
    </location>
</feature>
<dbReference type="InterPro" id="IPR018520">
    <property type="entry name" value="UPP_synth-like_CS"/>
</dbReference>
<dbReference type="PANTHER" id="PTHR10291">
    <property type="entry name" value="DEHYDRODOLICHYL DIPHOSPHATE SYNTHASE FAMILY MEMBER"/>
    <property type="match status" value="1"/>
</dbReference>
<sequence length="367" mass="40075">MRVMGVRPPVVGARTHGVSDRTAACGGRSEEYEVSVMASPALLPVTAPPPAAPAKTARPGGPPPEGGRRHGRHPHRQILQDPGHSEGRGEGHGEGHGETTRAKTTDEHHAPSLPGDLADVLHHGGRPREQARAAHSGSFPRVPRHLAVILDGNRRWADRHHCPAVDAYRVGASRVHALMTWCEQAGIPFVTVWALSQDNLYRNPGTVAEILRAVVEGVRGMAAEGRWRIRVIGDLERLPSDQVRVLREVEERTCGLPGTTLNVAIAYSGRWDLVDAVRALTLLRHDGPPRSRSVIEHQLAQHLSTAGQPEVDLLIRSSGEQRLSGFMPWQTAEAELYFTGTLWPDFGEADFALALHAYAARDRRHGR</sequence>
<evidence type="ECO:0000256" key="1">
    <source>
        <dbReference type="ARBA" id="ARBA00022679"/>
    </source>
</evidence>
<comment type="subunit">
    <text evidence="5">Homodimer.</text>
</comment>
<dbReference type="Gene3D" id="3.40.1180.10">
    <property type="entry name" value="Decaprenyl diphosphate synthase-like"/>
    <property type="match status" value="1"/>
</dbReference>
<feature type="binding site" evidence="5">
    <location>
        <begin position="152"/>
        <end position="155"/>
    </location>
    <ligand>
        <name>substrate</name>
    </ligand>
</feature>
<feature type="binding site" evidence="5">
    <location>
        <position position="316"/>
    </location>
    <ligand>
        <name>substrate</name>
    </ligand>
</feature>
<feature type="active site" description="Proton acceptor" evidence="5">
    <location>
        <position position="199"/>
    </location>
</feature>
<dbReference type="Proteomes" id="UP001500879">
    <property type="component" value="Unassembled WGS sequence"/>
</dbReference>
<comment type="caution">
    <text evidence="5">Lacks conserved residue(s) required for the propagation of feature annotation.</text>
</comment>
<keyword evidence="1 5" id="KW-0808">Transferase</keyword>
<feature type="binding site" evidence="5">
    <location>
        <begin position="322"/>
        <end position="324"/>
    </location>
    <ligand>
        <name>substrate</name>
    </ligand>
</feature>
<evidence type="ECO:0000256" key="5">
    <source>
        <dbReference type="HAMAP-Rule" id="MF_01139"/>
    </source>
</evidence>
<feature type="region of interest" description="Disordered" evidence="6">
    <location>
        <begin position="1"/>
        <end position="27"/>
    </location>
</feature>
<evidence type="ECO:0000313" key="7">
    <source>
        <dbReference type="EMBL" id="GAA0398768.1"/>
    </source>
</evidence>
<dbReference type="NCBIfam" id="TIGR00055">
    <property type="entry name" value="uppS"/>
    <property type="match status" value="1"/>
</dbReference>
<accession>A0ABP3IDF7</accession>
<comment type="cofactor">
    <cofactor evidence="5">
        <name>Mg(2+)</name>
        <dbReference type="ChEBI" id="CHEBI:18420"/>
    </cofactor>
    <text evidence="5">Binds 2 magnesium ions per subunit.</text>
</comment>
<reference evidence="8" key="1">
    <citation type="journal article" date="2019" name="Int. J. Syst. Evol. Microbiol.">
        <title>The Global Catalogue of Microorganisms (GCM) 10K type strain sequencing project: providing services to taxonomists for standard genome sequencing and annotation.</title>
        <authorList>
            <consortium name="The Broad Institute Genomics Platform"/>
            <consortium name="The Broad Institute Genome Sequencing Center for Infectious Disease"/>
            <person name="Wu L."/>
            <person name="Ma J."/>
        </authorList>
    </citation>
    <scope>NUCLEOTIDE SEQUENCE [LARGE SCALE GENOMIC DNA]</scope>
    <source>
        <strain evidence="8">JCM 4788</strain>
    </source>
</reference>
<protein>
    <recommendedName>
        <fullName evidence="5">Isoprenyl transferase</fullName>
        <ecNumber evidence="5">2.5.1.-</ecNumber>
    </recommendedName>
</protein>
<evidence type="ECO:0000256" key="6">
    <source>
        <dbReference type="SAM" id="MobiDB-lite"/>
    </source>
</evidence>
<dbReference type="EC" id="2.5.1.-" evidence="5"/>
<dbReference type="PANTHER" id="PTHR10291:SF43">
    <property type="entry name" value="DEHYDRODOLICHYL DIPHOSPHATE SYNTHASE COMPLEX SUBUNIT DHDDS"/>
    <property type="match status" value="1"/>
</dbReference>
<evidence type="ECO:0000256" key="3">
    <source>
        <dbReference type="ARBA" id="ARBA00022842"/>
    </source>
</evidence>
<keyword evidence="8" id="KW-1185">Reference proteome</keyword>
<feature type="compositionally biased region" description="Basic and acidic residues" evidence="6">
    <location>
        <begin position="119"/>
        <end position="132"/>
    </location>
</feature>
<dbReference type="HAMAP" id="MF_01139">
    <property type="entry name" value="ISPT"/>
    <property type="match status" value="1"/>
</dbReference>
<comment type="caution">
    <text evidence="7">The sequence shown here is derived from an EMBL/GenBank/DDBJ whole genome shotgun (WGS) entry which is preliminary data.</text>
</comment>
<feature type="binding site" evidence="5">
    <location>
        <begin position="196"/>
        <end position="198"/>
    </location>
    <ligand>
        <name>substrate</name>
    </ligand>
</feature>
<name>A0ABP3IDF7_9ACTN</name>
<feature type="compositionally biased region" description="Basic and acidic residues" evidence="6">
    <location>
        <begin position="83"/>
        <end position="110"/>
    </location>
</feature>
<organism evidence="7 8">
    <name type="scientific">Streptomyces luteireticuli</name>
    <dbReference type="NCBI Taxonomy" id="173858"/>
    <lineage>
        <taxon>Bacteria</taxon>
        <taxon>Bacillati</taxon>
        <taxon>Actinomycetota</taxon>
        <taxon>Actinomycetes</taxon>
        <taxon>Kitasatosporales</taxon>
        <taxon>Streptomycetaceae</taxon>
        <taxon>Streptomyces</taxon>
    </lineage>
</organism>
<evidence type="ECO:0000256" key="2">
    <source>
        <dbReference type="ARBA" id="ARBA00022723"/>
    </source>
</evidence>
<keyword evidence="2 5" id="KW-0479">Metal-binding</keyword>
<dbReference type="CDD" id="cd00475">
    <property type="entry name" value="Cis_IPPS"/>
    <property type="match status" value="1"/>
</dbReference>
<comment type="similarity">
    <text evidence="4">Belongs to the UPP synthase family. Z-FPP synthase subfamily.</text>
</comment>
<feature type="binding site" evidence="5">
    <location>
        <position position="156"/>
    </location>
    <ligand>
        <name>substrate</name>
    </ligand>
</feature>
<dbReference type="InterPro" id="IPR036424">
    <property type="entry name" value="UPP_synth-like_sf"/>
</dbReference>
<comment type="function">
    <text evidence="5">Catalyzes the condensation of isopentenyl diphosphate (IPP) with allylic pyrophosphates generating different type of terpenoids.</text>
</comment>
<keyword evidence="3 5" id="KW-0460">Magnesium</keyword>
<feature type="region of interest" description="Disordered" evidence="6">
    <location>
        <begin position="43"/>
        <end position="138"/>
    </location>
</feature>
<dbReference type="EMBL" id="BAAABX010000019">
    <property type="protein sequence ID" value="GAA0398768.1"/>
    <property type="molecule type" value="Genomic_DNA"/>
</dbReference>
<dbReference type="SUPFAM" id="SSF64005">
    <property type="entry name" value="Undecaprenyl diphosphate synthase"/>
    <property type="match status" value="1"/>
</dbReference>
<evidence type="ECO:0000256" key="4">
    <source>
        <dbReference type="ARBA" id="ARBA00038453"/>
    </source>
</evidence>
<feature type="binding site" evidence="5">
    <location>
        <position position="335"/>
    </location>
    <ligand>
        <name>Mg(2+)</name>
        <dbReference type="ChEBI" id="CHEBI:18420"/>
    </ligand>
</feature>
<dbReference type="PROSITE" id="PS01066">
    <property type="entry name" value="UPP_SYNTHASE"/>
    <property type="match status" value="1"/>
</dbReference>
<proteinExistence type="inferred from homology"/>
<feature type="binding site" evidence="5">
    <location>
        <position position="151"/>
    </location>
    <ligand>
        <name>Mg(2+)</name>
        <dbReference type="ChEBI" id="CHEBI:18420"/>
    </ligand>
</feature>
<dbReference type="InterPro" id="IPR001441">
    <property type="entry name" value="UPP_synth-like"/>
</dbReference>
<gene>
    <name evidence="7" type="ORF">GCM10010357_19850</name>
</gene>
<feature type="binding site" evidence="5">
    <location>
        <position position="202"/>
    </location>
    <ligand>
        <name>substrate</name>
    </ligand>
</feature>